<dbReference type="AlphaFoldDB" id="A0AAW1LZB8"/>
<evidence type="ECO:0000313" key="2">
    <source>
        <dbReference type="Proteomes" id="UP001443914"/>
    </source>
</evidence>
<keyword evidence="2" id="KW-1185">Reference proteome</keyword>
<proteinExistence type="predicted"/>
<organism evidence="1 2">
    <name type="scientific">Saponaria officinalis</name>
    <name type="common">Common soapwort</name>
    <name type="synonym">Lychnis saponaria</name>
    <dbReference type="NCBI Taxonomy" id="3572"/>
    <lineage>
        <taxon>Eukaryota</taxon>
        <taxon>Viridiplantae</taxon>
        <taxon>Streptophyta</taxon>
        <taxon>Embryophyta</taxon>
        <taxon>Tracheophyta</taxon>
        <taxon>Spermatophyta</taxon>
        <taxon>Magnoliopsida</taxon>
        <taxon>eudicotyledons</taxon>
        <taxon>Gunneridae</taxon>
        <taxon>Pentapetalae</taxon>
        <taxon>Caryophyllales</taxon>
        <taxon>Caryophyllaceae</taxon>
        <taxon>Caryophylleae</taxon>
        <taxon>Saponaria</taxon>
    </lineage>
</organism>
<accession>A0AAW1LZB8</accession>
<name>A0AAW1LZB8_SAPOF</name>
<gene>
    <name evidence="1" type="ORF">RND81_03G095700</name>
</gene>
<sequence length="103" mass="11885">MGPLMVKTTLDVLGGAPFLESLNKTYIVLIPKKTGSDKMTYFCPISVYNVVYKLILKVLTNRLKQFLREIVRESKRFYPESINNERYSCCLSIISPHEEHKGK</sequence>
<evidence type="ECO:0000313" key="1">
    <source>
        <dbReference type="EMBL" id="KAK9741294.1"/>
    </source>
</evidence>
<dbReference type="Proteomes" id="UP001443914">
    <property type="component" value="Unassembled WGS sequence"/>
</dbReference>
<dbReference type="EMBL" id="JBDFQZ010000003">
    <property type="protein sequence ID" value="KAK9741294.1"/>
    <property type="molecule type" value="Genomic_DNA"/>
</dbReference>
<evidence type="ECO:0008006" key="3">
    <source>
        <dbReference type="Google" id="ProtNLM"/>
    </source>
</evidence>
<reference evidence="1" key="1">
    <citation type="submission" date="2024-03" db="EMBL/GenBank/DDBJ databases">
        <title>WGS assembly of Saponaria officinalis var. Norfolk2.</title>
        <authorList>
            <person name="Jenkins J."/>
            <person name="Shu S."/>
            <person name="Grimwood J."/>
            <person name="Barry K."/>
            <person name="Goodstein D."/>
            <person name="Schmutz J."/>
            <person name="Leebens-Mack J."/>
            <person name="Osbourn A."/>
        </authorList>
    </citation>
    <scope>NUCLEOTIDE SEQUENCE [LARGE SCALE GENOMIC DNA]</scope>
    <source>
        <strain evidence="1">JIC</strain>
    </source>
</reference>
<comment type="caution">
    <text evidence="1">The sequence shown here is derived from an EMBL/GenBank/DDBJ whole genome shotgun (WGS) entry which is preliminary data.</text>
</comment>
<protein>
    <recommendedName>
        <fullName evidence="3">Reverse transcriptase</fullName>
    </recommendedName>
</protein>